<evidence type="ECO:0000313" key="2">
    <source>
        <dbReference type="EMBL" id="KIM71739.1"/>
    </source>
</evidence>
<dbReference type="AlphaFoldDB" id="A0A0C3EUM4"/>
<keyword evidence="3" id="KW-1185">Reference proteome</keyword>
<proteinExistence type="predicted"/>
<name>A0A0C3EUM4_PILCF</name>
<evidence type="ECO:0000313" key="3">
    <source>
        <dbReference type="Proteomes" id="UP000054166"/>
    </source>
</evidence>
<dbReference type="OrthoDB" id="687730at2759"/>
<protein>
    <recommendedName>
        <fullName evidence="4">FHA domain-containing protein</fullName>
    </recommendedName>
</protein>
<feature type="compositionally biased region" description="Low complexity" evidence="1">
    <location>
        <begin position="1"/>
        <end position="27"/>
    </location>
</feature>
<evidence type="ECO:0008006" key="4">
    <source>
        <dbReference type="Google" id="ProtNLM"/>
    </source>
</evidence>
<evidence type="ECO:0000256" key="1">
    <source>
        <dbReference type="SAM" id="MobiDB-lite"/>
    </source>
</evidence>
<dbReference type="Proteomes" id="UP000054166">
    <property type="component" value="Unassembled WGS sequence"/>
</dbReference>
<dbReference type="HOGENOM" id="CLU_1090360_0_0_1"/>
<feature type="region of interest" description="Disordered" evidence="1">
    <location>
        <begin position="1"/>
        <end position="64"/>
    </location>
</feature>
<organism evidence="2 3">
    <name type="scientific">Piloderma croceum (strain F 1598)</name>
    <dbReference type="NCBI Taxonomy" id="765440"/>
    <lineage>
        <taxon>Eukaryota</taxon>
        <taxon>Fungi</taxon>
        <taxon>Dikarya</taxon>
        <taxon>Basidiomycota</taxon>
        <taxon>Agaricomycotina</taxon>
        <taxon>Agaricomycetes</taxon>
        <taxon>Agaricomycetidae</taxon>
        <taxon>Atheliales</taxon>
        <taxon>Atheliaceae</taxon>
        <taxon>Piloderma</taxon>
    </lineage>
</organism>
<reference evidence="3" key="2">
    <citation type="submission" date="2015-01" db="EMBL/GenBank/DDBJ databases">
        <title>Evolutionary Origins and Diversification of the Mycorrhizal Mutualists.</title>
        <authorList>
            <consortium name="DOE Joint Genome Institute"/>
            <consortium name="Mycorrhizal Genomics Consortium"/>
            <person name="Kohler A."/>
            <person name="Kuo A."/>
            <person name="Nagy L.G."/>
            <person name="Floudas D."/>
            <person name="Copeland A."/>
            <person name="Barry K.W."/>
            <person name="Cichocki N."/>
            <person name="Veneault-Fourrey C."/>
            <person name="LaButti K."/>
            <person name="Lindquist E.A."/>
            <person name="Lipzen A."/>
            <person name="Lundell T."/>
            <person name="Morin E."/>
            <person name="Murat C."/>
            <person name="Riley R."/>
            <person name="Ohm R."/>
            <person name="Sun H."/>
            <person name="Tunlid A."/>
            <person name="Henrissat B."/>
            <person name="Grigoriev I.V."/>
            <person name="Hibbett D.S."/>
            <person name="Martin F."/>
        </authorList>
    </citation>
    <scope>NUCLEOTIDE SEQUENCE [LARGE SCALE GENOMIC DNA]</scope>
    <source>
        <strain evidence="3">F 1598</strain>
    </source>
</reference>
<reference evidence="2 3" key="1">
    <citation type="submission" date="2014-04" db="EMBL/GenBank/DDBJ databases">
        <authorList>
            <consortium name="DOE Joint Genome Institute"/>
            <person name="Kuo A."/>
            <person name="Tarkka M."/>
            <person name="Buscot F."/>
            <person name="Kohler A."/>
            <person name="Nagy L.G."/>
            <person name="Floudas D."/>
            <person name="Copeland A."/>
            <person name="Barry K.W."/>
            <person name="Cichocki N."/>
            <person name="Veneault-Fourrey C."/>
            <person name="LaButti K."/>
            <person name="Lindquist E.A."/>
            <person name="Lipzen A."/>
            <person name="Lundell T."/>
            <person name="Morin E."/>
            <person name="Murat C."/>
            <person name="Sun H."/>
            <person name="Tunlid A."/>
            <person name="Henrissat B."/>
            <person name="Grigoriev I.V."/>
            <person name="Hibbett D.S."/>
            <person name="Martin F."/>
            <person name="Nordberg H.P."/>
            <person name="Cantor M.N."/>
            <person name="Hua S.X."/>
        </authorList>
    </citation>
    <scope>NUCLEOTIDE SEQUENCE [LARGE SCALE GENOMIC DNA]</scope>
    <source>
        <strain evidence="2 3">F 1598</strain>
    </source>
</reference>
<dbReference type="EMBL" id="KN833222">
    <property type="protein sequence ID" value="KIM71739.1"/>
    <property type="molecule type" value="Genomic_DNA"/>
</dbReference>
<dbReference type="InParanoid" id="A0A0C3EUM4"/>
<sequence length="255" mass="28631">MAAQRSPSPLTSLDLSSSLAGSSPIRSIPCHGNNDNDQGNHLDAEDDATDGSNDPPNRHSSRGPTLCRLHEFDALYKTEKGIGEGTDAGTPIDYVRSLNHSRKEGRDVWCWWNRHEKPSKQVKETTMFPALDAQVTFWLLHTFNFRLSAPLIGSRAVVPVLKIFIKDVKSSNRVFINGERLSPEGLQSEPYEFKSEYITNKMLSFPHVQDSTNFSNNIGMANIAHKINQRLYLLLPRIPYDFHPKLTAIPPLGDH</sequence>
<gene>
    <name evidence="2" type="ORF">PILCRDRAFT_16776</name>
</gene>
<accession>A0A0C3EUM4</accession>